<keyword evidence="2" id="KW-1133">Transmembrane helix</keyword>
<dbReference type="EMBL" id="JACAZH010000014">
    <property type="protein sequence ID" value="KAF7350852.1"/>
    <property type="molecule type" value="Genomic_DNA"/>
</dbReference>
<keyword evidence="4" id="KW-1185">Reference proteome</keyword>
<proteinExistence type="predicted"/>
<keyword evidence="2" id="KW-0472">Membrane</keyword>
<gene>
    <name evidence="3" type="ORF">MSAN_01647300</name>
</gene>
<feature type="transmembrane region" description="Helical" evidence="2">
    <location>
        <begin position="60"/>
        <end position="81"/>
    </location>
</feature>
<dbReference type="AlphaFoldDB" id="A0A8H6Y1A0"/>
<keyword evidence="2" id="KW-0812">Transmembrane</keyword>
<feature type="transmembrane region" description="Helical" evidence="2">
    <location>
        <begin position="87"/>
        <end position="107"/>
    </location>
</feature>
<name>A0A8H6Y1A0_9AGAR</name>
<evidence type="ECO:0000256" key="1">
    <source>
        <dbReference type="SAM" id="MobiDB-lite"/>
    </source>
</evidence>
<accession>A0A8H6Y1A0</accession>
<evidence type="ECO:0000313" key="3">
    <source>
        <dbReference type="EMBL" id="KAF7350852.1"/>
    </source>
</evidence>
<dbReference type="OrthoDB" id="3038990at2759"/>
<evidence type="ECO:0000313" key="4">
    <source>
        <dbReference type="Proteomes" id="UP000623467"/>
    </source>
</evidence>
<feature type="transmembrane region" description="Helical" evidence="2">
    <location>
        <begin position="27"/>
        <end position="48"/>
    </location>
</feature>
<sequence>MTRIGALVFVLGFTVFASHPFTDSNKVLLAINSFLPVTVCGTSFLFLYRVWTVYGGDRIVTLMFGCLWLFTVGSAITIPIGESAEEIGDPLTIVVLMNIPATLLLYISSVPMVYRGLFVVPNITLTSVMACRIYRDKVLCVRRSPQLTLPTLNHTTNTIPLSAVQFQHTDVTGSLHLDSVESNFTRGKGSVPESSLDPRSKSDGGSYPSDTQLDIGVN</sequence>
<evidence type="ECO:0000256" key="2">
    <source>
        <dbReference type="SAM" id="Phobius"/>
    </source>
</evidence>
<protein>
    <submittedName>
        <fullName evidence="3">Uncharacterized protein</fullName>
    </submittedName>
</protein>
<dbReference type="Proteomes" id="UP000623467">
    <property type="component" value="Unassembled WGS sequence"/>
</dbReference>
<reference evidence="3" key="1">
    <citation type="submission" date="2020-05" db="EMBL/GenBank/DDBJ databases">
        <title>Mycena genomes resolve the evolution of fungal bioluminescence.</title>
        <authorList>
            <person name="Tsai I.J."/>
        </authorList>
    </citation>
    <scope>NUCLEOTIDE SEQUENCE</scope>
    <source>
        <strain evidence="3">160909Yilan</strain>
    </source>
</reference>
<comment type="caution">
    <text evidence="3">The sequence shown here is derived from an EMBL/GenBank/DDBJ whole genome shotgun (WGS) entry which is preliminary data.</text>
</comment>
<feature type="region of interest" description="Disordered" evidence="1">
    <location>
        <begin position="183"/>
        <end position="218"/>
    </location>
</feature>
<organism evidence="3 4">
    <name type="scientific">Mycena sanguinolenta</name>
    <dbReference type="NCBI Taxonomy" id="230812"/>
    <lineage>
        <taxon>Eukaryota</taxon>
        <taxon>Fungi</taxon>
        <taxon>Dikarya</taxon>
        <taxon>Basidiomycota</taxon>
        <taxon>Agaricomycotina</taxon>
        <taxon>Agaricomycetes</taxon>
        <taxon>Agaricomycetidae</taxon>
        <taxon>Agaricales</taxon>
        <taxon>Marasmiineae</taxon>
        <taxon>Mycenaceae</taxon>
        <taxon>Mycena</taxon>
    </lineage>
</organism>